<organism evidence="2 3">
    <name type="scientific">Zygosaccharomyces rouxii</name>
    <dbReference type="NCBI Taxonomy" id="4956"/>
    <lineage>
        <taxon>Eukaryota</taxon>
        <taxon>Fungi</taxon>
        <taxon>Dikarya</taxon>
        <taxon>Ascomycota</taxon>
        <taxon>Saccharomycotina</taxon>
        <taxon>Saccharomycetes</taxon>
        <taxon>Saccharomycetales</taxon>
        <taxon>Saccharomycetaceae</taxon>
        <taxon>Zygosaccharomyces</taxon>
    </lineage>
</organism>
<evidence type="ECO:0000313" key="2">
    <source>
        <dbReference type="EMBL" id="GAV47326.1"/>
    </source>
</evidence>
<dbReference type="OrthoDB" id="4055815at2759"/>
<dbReference type="EMBL" id="BDGX01000008">
    <property type="protein sequence ID" value="GAV47326.1"/>
    <property type="molecule type" value="Genomic_DNA"/>
</dbReference>
<comment type="caution">
    <text evidence="2">The sequence shown here is derived from an EMBL/GenBank/DDBJ whole genome shotgun (WGS) entry which is preliminary data.</text>
</comment>
<proteinExistence type="predicted"/>
<feature type="compositionally biased region" description="Basic and acidic residues" evidence="1">
    <location>
        <begin position="1"/>
        <end position="13"/>
    </location>
</feature>
<evidence type="ECO:0000313" key="3">
    <source>
        <dbReference type="Proteomes" id="UP000187013"/>
    </source>
</evidence>
<reference evidence="2 3" key="1">
    <citation type="submission" date="2016-08" db="EMBL/GenBank/DDBJ databases">
        <title>Draft genome sequence of allopolyploid Zygosaccharomyces rouxii.</title>
        <authorList>
            <person name="Watanabe J."/>
            <person name="Uehara K."/>
            <person name="Mogi Y."/>
            <person name="Tsukioka Y."/>
        </authorList>
    </citation>
    <scope>NUCLEOTIDE SEQUENCE [LARGE SCALE GENOMIC DNA]</scope>
    <source>
        <strain evidence="2 3">NBRC 110957</strain>
    </source>
</reference>
<name>A0A1Q2ZUW5_ZYGRO</name>
<gene>
    <name evidence="2" type="ORF">ZYGR_0H01670</name>
</gene>
<feature type="compositionally biased region" description="Basic and acidic residues" evidence="1">
    <location>
        <begin position="20"/>
        <end position="40"/>
    </location>
</feature>
<protein>
    <submittedName>
        <fullName evidence="2">Uncharacterized protein</fullName>
    </submittedName>
</protein>
<accession>A0A1Q2ZUW5</accession>
<dbReference type="Proteomes" id="UP000187013">
    <property type="component" value="Unassembled WGS sequence"/>
</dbReference>
<dbReference type="AlphaFoldDB" id="A0A1Q2ZUW5"/>
<dbReference type="OMA" id="PSHTHND"/>
<sequence length="83" mass="9348">MSDPSHTHNDQPKDPQFAQKEAHLEEDPTLKLERAGKIKELNAASLRKPHARSFGKSFQVPDERQERNNAGGLLRNDGHRPGN</sequence>
<evidence type="ECO:0000256" key="1">
    <source>
        <dbReference type="SAM" id="MobiDB-lite"/>
    </source>
</evidence>
<feature type="region of interest" description="Disordered" evidence="1">
    <location>
        <begin position="1"/>
        <end position="83"/>
    </location>
</feature>